<accession>A0A2P2QUG4</accession>
<dbReference type="EMBL" id="GGEC01090111">
    <property type="protein sequence ID" value="MBX70595.1"/>
    <property type="molecule type" value="Transcribed_RNA"/>
</dbReference>
<dbReference type="AlphaFoldDB" id="A0A2P2QUG4"/>
<organism evidence="1">
    <name type="scientific">Rhizophora mucronata</name>
    <name type="common">Asiatic mangrove</name>
    <dbReference type="NCBI Taxonomy" id="61149"/>
    <lineage>
        <taxon>Eukaryota</taxon>
        <taxon>Viridiplantae</taxon>
        <taxon>Streptophyta</taxon>
        <taxon>Embryophyta</taxon>
        <taxon>Tracheophyta</taxon>
        <taxon>Spermatophyta</taxon>
        <taxon>Magnoliopsida</taxon>
        <taxon>eudicotyledons</taxon>
        <taxon>Gunneridae</taxon>
        <taxon>Pentapetalae</taxon>
        <taxon>rosids</taxon>
        <taxon>fabids</taxon>
        <taxon>Malpighiales</taxon>
        <taxon>Rhizophoraceae</taxon>
        <taxon>Rhizophora</taxon>
    </lineage>
</organism>
<protein>
    <submittedName>
        <fullName evidence="1">Uncharacterized protein</fullName>
    </submittedName>
</protein>
<reference evidence="1" key="1">
    <citation type="submission" date="2018-02" db="EMBL/GenBank/DDBJ databases">
        <title>Rhizophora mucronata_Transcriptome.</title>
        <authorList>
            <person name="Meera S.P."/>
            <person name="Sreeshan A."/>
            <person name="Augustine A."/>
        </authorList>
    </citation>
    <scope>NUCLEOTIDE SEQUENCE</scope>
    <source>
        <tissue evidence="1">Leaf</tissue>
    </source>
</reference>
<name>A0A2P2QUG4_RHIMU</name>
<sequence length="55" mass="6579">MFSLRAKLRRPSRRRAEIRLAHVNRADFHPKGTNSNEAENNVDYKHPKANLYRYI</sequence>
<proteinExistence type="predicted"/>
<evidence type="ECO:0000313" key="1">
    <source>
        <dbReference type="EMBL" id="MBX70595.1"/>
    </source>
</evidence>